<protein>
    <recommendedName>
        <fullName evidence="9">Prepilin leader peptidase/N-methyltransferase</fullName>
        <ecNumber evidence="9">2.1.1.-</ecNumber>
        <ecNumber evidence="9">3.4.23.43</ecNumber>
    </recommendedName>
</protein>
<dbReference type="PANTHER" id="PTHR30487:SF0">
    <property type="entry name" value="PREPILIN LEADER PEPTIDASE_N-METHYLTRANSFERASE-RELATED"/>
    <property type="match status" value="1"/>
</dbReference>
<keyword evidence="9" id="KW-0808">Transferase</keyword>
<evidence type="ECO:0000256" key="7">
    <source>
        <dbReference type="ARBA" id="ARBA00023136"/>
    </source>
</evidence>
<feature type="transmembrane region" description="Helical" evidence="10">
    <location>
        <begin position="144"/>
        <end position="162"/>
    </location>
</feature>
<evidence type="ECO:0000313" key="13">
    <source>
        <dbReference type="EMBL" id="MBJ7551964.1"/>
    </source>
</evidence>
<keyword evidence="9" id="KW-0489">Methyltransferase</keyword>
<dbReference type="InterPro" id="IPR010627">
    <property type="entry name" value="Prepilin_pept_A24_N"/>
</dbReference>
<keyword evidence="14" id="KW-1185">Reference proteome</keyword>
<evidence type="ECO:0000313" key="14">
    <source>
        <dbReference type="Proteomes" id="UP000598488"/>
    </source>
</evidence>
<accession>A0ABS0ZE74</accession>
<dbReference type="PANTHER" id="PTHR30487">
    <property type="entry name" value="TYPE 4 PREPILIN-LIKE PROTEINS LEADER PEPTIDE-PROCESSING ENZYME"/>
    <property type="match status" value="1"/>
</dbReference>
<name>A0ABS0ZE74_9GAMM</name>
<evidence type="ECO:0000259" key="12">
    <source>
        <dbReference type="Pfam" id="PF06750"/>
    </source>
</evidence>
<gene>
    <name evidence="13" type="ORF">JHD44_14845</name>
</gene>
<evidence type="ECO:0000256" key="10">
    <source>
        <dbReference type="SAM" id="Phobius"/>
    </source>
</evidence>
<dbReference type="Pfam" id="PF01478">
    <property type="entry name" value="Peptidase_A24"/>
    <property type="match status" value="1"/>
</dbReference>
<feature type="transmembrane region" description="Helical" evidence="10">
    <location>
        <begin position="209"/>
        <end position="235"/>
    </location>
</feature>
<reference evidence="13 14" key="1">
    <citation type="submission" date="2020-12" db="EMBL/GenBank/DDBJ databases">
        <title>Comparative genome analysis of fungal antagonists Marinomonas ostreistagni 398 and M. spartinae 468.</title>
        <authorList>
            <person name="Fields J.L."/>
            <person name="Mavrodi O.V."/>
            <person name="Biber P.D."/>
            <person name="Indest K.J."/>
            <person name="Mavrodi D.V."/>
        </authorList>
    </citation>
    <scope>NUCLEOTIDE SEQUENCE [LARGE SCALE GENOMIC DNA]</scope>
    <source>
        <strain evidence="13 14">USM7</strain>
    </source>
</reference>
<evidence type="ECO:0000256" key="3">
    <source>
        <dbReference type="ARBA" id="ARBA00022475"/>
    </source>
</evidence>
<keyword evidence="7 10" id="KW-0472">Membrane</keyword>
<feature type="transmembrane region" description="Helical" evidence="10">
    <location>
        <begin position="121"/>
        <end position="137"/>
    </location>
</feature>
<keyword evidence="6 10" id="KW-1133">Transmembrane helix</keyword>
<sequence length="264" mass="29975">MDYNLIIYVIALLCLGSTLSALTYRWNLVAQYSWRAEAHEFIELPFYEPKPLSFFKGRSCCPKCDHRLHFTDLIPLFSFLRLKGRCRHCHGSISFRYPLIELMTCAALLPLYWLATSQTEWLILGLLITSLICATVIDAEHLWLPDECTFVVFCCASYLFFIAGEQNVLPNIFIGIFAYLSVYGLRLLFLTLRGIEAIGLGDAKLLAALTYWLGPASYSSILFFASALGLLWALITLKNKATKIPFGPFLIFSAISYFYLGHML</sequence>
<evidence type="ECO:0000256" key="9">
    <source>
        <dbReference type="RuleBase" id="RU003794"/>
    </source>
</evidence>
<comment type="caution">
    <text evidence="13">The sequence shown here is derived from an EMBL/GenBank/DDBJ whole genome shotgun (WGS) entry which is preliminary data.</text>
</comment>
<dbReference type="InterPro" id="IPR000045">
    <property type="entry name" value="Prepilin_IV_endopep_pep"/>
</dbReference>
<evidence type="ECO:0000256" key="1">
    <source>
        <dbReference type="ARBA" id="ARBA00004429"/>
    </source>
</evidence>
<dbReference type="Gene3D" id="1.20.120.1220">
    <property type="match status" value="1"/>
</dbReference>
<dbReference type="InterPro" id="IPR050882">
    <property type="entry name" value="Prepilin_peptidase/N-MTase"/>
</dbReference>
<feature type="transmembrane region" description="Helical" evidence="10">
    <location>
        <begin position="6"/>
        <end position="26"/>
    </location>
</feature>
<comment type="subcellular location">
    <subcellularLocation>
        <location evidence="1">Cell inner membrane</location>
        <topology evidence="1">Multi-pass membrane protein</topology>
    </subcellularLocation>
    <subcellularLocation>
        <location evidence="9">Cell membrane</location>
        <topology evidence="9">Multi-pass membrane protein</topology>
    </subcellularLocation>
</comment>
<dbReference type="EC" id="3.4.23.43" evidence="9"/>
<feature type="domain" description="Prepilin peptidase A24 N-terminal" evidence="12">
    <location>
        <begin position="13"/>
        <end position="113"/>
    </location>
</feature>
<dbReference type="Proteomes" id="UP000598488">
    <property type="component" value="Unassembled WGS sequence"/>
</dbReference>
<organism evidence="13 14">
    <name type="scientific">Marinomonas ostreistagni</name>
    <dbReference type="NCBI Taxonomy" id="359209"/>
    <lineage>
        <taxon>Bacteria</taxon>
        <taxon>Pseudomonadati</taxon>
        <taxon>Pseudomonadota</taxon>
        <taxon>Gammaproteobacteria</taxon>
        <taxon>Oceanospirillales</taxon>
        <taxon>Oceanospirillaceae</taxon>
        <taxon>Marinomonas</taxon>
    </lineage>
</organism>
<feature type="transmembrane region" description="Helical" evidence="10">
    <location>
        <begin position="95"/>
        <end position="115"/>
    </location>
</feature>
<feature type="domain" description="Prepilin type IV endopeptidase peptidase" evidence="11">
    <location>
        <begin position="126"/>
        <end position="234"/>
    </location>
</feature>
<dbReference type="InterPro" id="IPR014032">
    <property type="entry name" value="Peptidase_A24A_bac"/>
</dbReference>
<evidence type="ECO:0000256" key="5">
    <source>
        <dbReference type="ARBA" id="ARBA00022692"/>
    </source>
</evidence>
<evidence type="ECO:0000256" key="6">
    <source>
        <dbReference type="ARBA" id="ARBA00022989"/>
    </source>
</evidence>
<keyword evidence="4" id="KW-0997">Cell inner membrane</keyword>
<keyword evidence="3" id="KW-1003">Cell membrane</keyword>
<proteinExistence type="inferred from homology"/>
<evidence type="ECO:0000256" key="4">
    <source>
        <dbReference type="ARBA" id="ARBA00022519"/>
    </source>
</evidence>
<evidence type="ECO:0000259" key="11">
    <source>
        <dbReference type="Pfam" id="PF01478"/>
    </source>
</evidence>
<dbReference type="PRINTS" id="PR00864">
    <property type="entry name" value="PREPILNPTASE"/>
</dbReference>
<dbReference type="RefSeq" id="WP_199463550.1">
    <property type="nucleotide sequence ID" value="NZ_JAEMUH010000014.1"/>
</dbReference>
<evidence type="ECO:0000256" key="2">
    <source>
        <dbReference type="ARBA" id="ARBA00005801"/>
    </source>
</evidence>
<feature type="transmembrane region" description="Helical" evidence="10">
    <location>
        <begin position="241"/>
        <end position="260"/>
    </location>
</feature>
<dbReference type="EC" id="2.1.1.-" evidence="9"/>
<dbReference type="Pfam" id="PF06750">
    <property type="entry name" value="A24_N_bact"/>
    <property type="match status" value="1"/>
</dbReference>
<comment type="catalytic activity">
    <reaction evidence="9">
        <text>Typically cleaves a -Gly-|-Phe- bond to release an N-terminal, basic peptide of 5-8 residues from type IV prepilin, and then N-methylates the new N-terminal amino group, the methyl donor being S-adenosyl-L-methionine.</text>
        <dbReference type="EC" id="3.4.23.43"/>
    </reaction>
</comment>
<dbReference type="EMBL" id="JAEMUH010000014">
    <property type="protein sequence ID" value="MBJ7551964.1"/>
    <property type="molecule type" value="Genomic_DNA"/>
</dbReference>
<evidence type="ECO:0000256" key="8">
    <source>
        <dbReference type="RuleBase" id="RU003793"/>
    </source>
</evidence>
<keyword evidence="9" id="KW-0378">Hydrolase</keyword>
<keyword evidence="9" id="KW-0511">Multifunctional enzyme</keyword>
<feature type="transmembrane region" description="Helical" evidence="10">
    <location>
        <begin position="168"/>
        <end position="189"/>
    </location>
</feature>
<comment type="similarity">
    <text evidence="2 8">Belongs to the peptidase A24 family.</text>
</comment>
<comment type="function">
    <text evidence="9">Plays an essential role in type IV pili and type II pseudopili formation by proteolytically removing the leader sequence from substrate proteins and subsequently monomethylating the alpha-amino group of the newly exposed N-terminal phenylalanine.</text>
</comment>
<keyword evidence="5 9" id="KW-0812">Transmembrane</keyword>
<keyword evidence="9" id="KW-0645">Protease</keyword>